<protein>
    <recommendedName>
        <fullName evidence="3">Lipoprotein</fullName>
    </recommendedName>
</protein>
<dbReference type="EMBL" id="LT629693">
    <property type="protein sequence ID" value="SDK44252.1"/>
    <property type="molecule type" value="Genomic_DNA"/>
</dbReference>
<name>A0ABY0QHC7_9BRAD</name>
<dbReference type="Proteomes" id="UP000198803">
    <property type="component" value="Chromosome I"/>
</dbReference>
<accession>A0ABY0QHC7</accession>
<evidence type="ECO:0008006" key="3">
    <source>
        <dbReference type="Google" id="ProtNLM"/>
    </source>
</evidence>
<keyword evidence="2" id="KW-1185">Reference proteome</keyword>
<evidence type="ECO:0000313" key="2">
    <source>
        <dbReference type="Proteomes" id="UP000198803"/>
    </source>
</evidence>
<evidence type="ECO:0000313" key="1">
    <source>
        <dbReference type="EMBL" id="SDK44252.1"/>
    </source>
</evidence>
<dbReference type="PROSITE" id="PS51257">
    <property type="entry name" value="PROKAR_LIPOPROTEIN"/>
    <property type="match status" value="1"/>
</dbReference>
<sequence>MKPKLLALIAAFLLTGCNDDNLPEPRQVCTVITGTYSCGKGGTCQRCGQWEIGCPRPLELRQVPTGAYDKGDPRLVCRMKETKDVSSSTPLVETPLR</sequence>
<gene>
    <name evidence="1" type="ORF">SAMN05444163_8122</name>
</gene>
<organism evidence="1 2">
    <name type="scientific">Bradyrhizobium ottawaense</name>
    <dbReference type="NCBI Taxonomy" id="931866"/>
    <lineage>
        <taxon>Bacteria</taxon>
        <taxon>Pseudomonadati</taxon>
        <taxon>Pseudomonadota</taxon>
        <taxon>Alphaproteobacteria</taxon>
        <taxon>Hyphomicrobiales</taxon>
        <taxon>Nitrobacteraceae</taxon>
        <taxon>Bradyrhizobium</taxon>
    </lineage>
</organism>
<reference evidence="1 2" key="1">
    <citation type="submission" date="2016-10" db="EMBL/GenBank/DDBJ databases">
        <authorList>
            <person name="Varghese N."/>
            <person name="Submissions S."/>
        </authorList>
    </citation>
    <scope>NUCLEOTIDE SEQUENCE [LARGE SCALE GENOMIC DNA]</scope>
    <source>
        <strain evidence="1 2">GAS524</strain>
    </source>
</reference>
<dbReference type="RefSeq" id="WP_157793792.1">
    <property type="nucleotide sequence ID" value="NZ_LT629693.1"/>
</dbReference>
<proteinExistence type="predicted"/>